<gene>
    <name evidence="1" type="ORF">LSH36_1036g00000</name>
</gene>
<dbReference type="Proteomes" id="UP001208570">
    <property type="component" value="Unassembled WGS sequence"/>
</dbReference>
<accession>A0AAD9IWU4</accession>
<evidence type="ECO:0000313" key="2">
    <source>
        <dbReference type="Proteomes" id="UP001208570"/>
    </source>
</evidence>
<organism evidence="1 2">
    <name type="scientific">Paralvinella palmiformis</name>
    <dbReference type="NCBI Taxonomy" id="53620"/>
    <lineage>
        <taxon>Eukaryota</taxon>
        <taxon>Metazoa</taxon>
        <taxon>Spiralia</taxon>
        <taxon>Lophotrochozoa</taxon>
        <taxon>Annelida</taxon>
        <taxon>Polychaeta</taxon>
        <taxon>Sedentaria</taxon>
        <taxon>Canalipalpata</taxon>
        <taxon>Terebellida</taxon>
        <taxon>Terebelliformia</taxon>
        <taxon>Alvinellidae</taxon>
        <taxon>Paralvinella</taxon>
    </lineage>
</organism>
<proteinExistence type="predicted"/>
<keyword evidence="2" id="KW-1185">Reference proteome</keyword>
<dbReference type="EMBL" id="JAODUP010001036">
    <property type="protein sequence ID" value="KAK2141808.1"/>
    <property type="molecule type" value="Genomic_DNA"/>
</dbReference>
<protein>
    <submittedName>
        <fullName evidence="1">Uncharacterized protein</fullName>
    </submittedName>
</protein>
<sequence length="112" mass="12713">MPMYIIGYPSVRFDETGITPDRNEYLTDYSSDTCANFQVGDNARIPKQKTIRIEVADDVDIKTDVFLIGTNLGCGHNLYASPLSAAETERWTGHNQLRQREMLLRMPVFGKL</sequence>
<dbReference type="AlphaFoldDB" id="A0AAD9IWU4"/>
<reference evidence="1" key="1">
    <citation type="journal article" date="2023" name="Mol. Biol. Evol.">
        <title>Third-Generation Sequencing Reveals the Adaptive Role of the Epigenome in Three Deep-Sea Polychaetes.</title>
        <authorList>
            <person name="Perez M."/>
            <person name="Aroh O."/>
            <person name="Sun Y."/>
            <person name="Lan Y."/>
            <person name="Juniper S.K."/>
            <person name="Young C.R."/>
            <person name="Angers B."/>
            <person name="Qian P.Y."/>
        </authorList>
    </citation>
    <scope>NUCLEOTIDE SEQUENCE</scope>
    <source>
        <strain evidence="1">P08H-3</strain>
    </source>
</reference>
<name>A0AAD9IWU4_9ANNE</name>
<comment type="caution">
    <text evidence="1">The sequence shown here is derived from an EMBL/GenBank/DDBJ whole genome shotgun (WGS) entry which is preliminary data.</text>
</comment>
<evidence type="ECO:0000313" key="1">
    <source>
        <dbReference type="EMBL" id="KAK2141808.1"/>
    </source>
</evidence>